<name>A0A4P9YX39_9FUNG</name>
<dbReference type="CDD" id="cd15853">
    <property type="entry name" value="SNARE_Bet1"/>
    <property type="match status" value="1"/>
</dbReference>
<dbReference type="AlphaFoldDB" id="A0A4P9YX39"/>
<dbReference type="OrthoDB" id="261831at2759"/>
<protein>
    <recommendedName>
        <fullName evidence="3">t-SNARE coiled-coil homology domain-containing protein</fullName>
    </recommendedName>
</protein>
<reference evidence="5" key="1">
    <citation type="journal article" date="2018" name="Nat. Microbiol.">
        <title>Leveraging single-cell genomics to expand the fungal tree of life.</title>
        <authorList>
            <person name="Ahrendt S.R."/>
            <person name="Quandt C.A."/>
            <person name="Ciobanu D."/>
            <person name="Clum A."/>
            <person name="Salamov A."/>
            <person name="Andreopoulos B."/>
            <person name="Cheng J.F."/>
            <person name="Woyke T."/>
            <person name="Pelin A."/>
            <person name="Henrissat B."/>
            <person name="Reynolds N.K."/>
            <person name="Benny G.L."/>
            <person name="Smith M.E."/>
            <person name="James T.Y."/>
            <person name="Grigoriev I.V."/>
        </authorList>
    </citation>
    <scope>NUCLEOTIDE SEQUENCE [LARGE SCALE GENOMIC DNA]</scope>
    <source>
        <strain evidence="5">Benny S71-1</strain>
    </source>
</reference>
<evidence type="ECO:0000313" key="5">
    <source>
        <dbReference type="Proteomes" id="UP000278143"/>
    </source>
</evidence>
<feature type="domain" description="T-SNARE coiled-coil homology" evidence="3">
    <location>
        <begin position="54"/>
        <end position="95"/>
    </location>
</feature>
<accession>A0A4P9YX39</accession>
<evidence type="ECO:0000259" key="3">
    <source>
        <dbReference type="PROSITE" id="PS50192"/>
    </source>
</evidence>
<dbReference type="GO" id="GO:0012505">
    <property type="term" value="C:endomembrane system"/>
    <property type="evidence" value="ECO:0007669"/>
    <property type="project" value="UniProtKB-SubCell"/>
</dbReference>
<evidence type="ECO:0000256" key="2">
    <source>
        <dbReference type="SAM" id="MobiDB-lite"/>
    </source>
</evidence>
<gene>
    <name evidence="4" type="ORF">SYNPS1DRAFT_29632</name>
</gene>
<dbReference type="EMBL" id="KZ990127">
    <property type="protein sequence ID" value="RKP24607.1"/>
    <property type="molecule type" value="Genomic_DNA"/>
</dbReference>
<dbReference type="InterPro" id="IPR000727">
    <property type="entry name" value="T_SNARE_dom"/>
</dbReference>
<dbReference type="InterPro" id="IPR039899">
    <property type="entry name" value="BET1_SNARE"/>
</dbReference>
<dbReference type="PROSITE" id="PS50192">
    <property type="entry name" value="T_SNARE"/>
    <property type="match status" value="1"/>
</dbReference>
<sequence>MSQWRWASQQPQENASNDRNRLLYGHATGVQAGSDAASGPMHRGGANLADAYQQSSEGFSDQRVSGLHNKVAMLREISIGIGEEVREQSRMLNTMVGSTAIGLDGHAAHTHIADMFVIAA</sequence>
<evidence type="ECO:0000313" key="4">
    <source>
        <dbReference type="EMBL" id="RKP24607.1"/>
    </source>
</evidence>
<organism evidence="4 5">
    <name type="scientific">Syncephalis pseudoplumigaleata</name>
    <dbReference type="NCBI Taxonomy" id="1712513"/>
    <lineage>
        <taxon>Eukaryota</taxon>
        <taxon>Fungi</taxon>
        <taxon>Fungi incertae sedis</taxon>
        <taxon>Zoopagomycota</taxon>
        <taxon>Zoopagomycotina</taxon>
        <taxon>Zoopagomycetes</taxon>
        <taxon>Zoopagales</taxon>
        <taxon>Piptocephalidaceae</taxon>
        <taxon>Syncephalis</taxon>
    </lineage>
</organism>
<dbReference type="Proteomes" id="UP000278143">
    <property type="component" value="Unassembled WGS sequence"/>
</dbReference>
<comment type="subcellular location">
    <subcellularLocation>
        <location evidence="1">Endomembrane system</location>
        <topology evidence="1">Single-pass type IV membrane protein</topology>
    </subcellularLocation>
</comment>
<feature type="compositionally biased region" description="Polar residues" evidence="2">
    <location>
        <begin position="1"/>
        <end position="15"/>
    </location>
</feature>
<proteinExistence type="predicted"/>
<keyword evidence="5" id="KW-1185">Reference proteome</keyword>
<dbReference type="Gene3D" id="1.20.5.110">
    <property type="match status" value="1"/>
</dbReference>
<feature type="region of interest" description="Disordered" evidence="2">
    <location>
        <begin position="1"/>
        <end position="46"/>
    </location>
</feature>
<evidence type="ECO:0000256" key="1">
    <source>
        <dbReference type="ARBA" id="ARBA00046280"/>
    </source>
</evidence>
<dbReference type="SUPFAM" id="SSF58038">
    <property type="entry name" value="SNARE fusion complex"/>
    <property type="match status" value="1"/>
</dbReference>